<evidence type="ECO:0000256" key="2">
    <source>
        <dbReference type="ARBA" id="ARBA00012438"/>
    </source>
</evidence>
<keyword evidence="4 9" id="KW-0808">Transferase</keyword>
<evidence type="ECO:0000313" key="10">
    <source>
        <dbReference type="Proteomes" id="UP000603457"/>
    </source>
</evidence>
<feature type="domain" description="Histidine kinase" evidence="7">
    <location>
        <begin position="164"/>
        <end position="419"/>
    </location>
</feature>
<dbReference type="InterPro" id="IPR011006">
    <property type="entry name" value="CheY-like_superfamily"/>
</dbReference>
<dbReference type="CDD" id="cd00082">
    <property type="entry name" value="HisKA"/>
    <property type="match status" value="1"/>
</dbReference>
<gene>
    <name evidence="9" type="ORF">H6G74_25285</name>
</gene>
<dbReference type="InterPro" id="IPR004358">
    <property type="entry name" value="Sig_transdc_His_kin-like_C"/>
</dbReference>
<proteinExistence type="predicted"/>
<dbReference type="InterPro" id="IPR036097">
    <property type="entry name" value="HisK_dim/P_sf"/>
</dbReference>
<dbReference type="CDD" id="cd19920">
    <property type="entry name" value="REC_PA4781-like"/>
    <property type="match status" value="1"/>
</dbReference>
<dbReference type="InterPro" id="IPR005467">
    <property type="entry name" value="His_kinase_dom"/>
</dbReference>
<protein>
    <recommendedName>
        <fullName evidence="2">histidine kinase</fullName>
        <ecNumber evidence="2">2.7.13.3</ecNumber>
    </recommendedName>
</protein>
<feature type="domain" description="Response regulatory" evidence="8">
    <location>
        <begin position="6"/>
        <end position="122"/>
    </location>
</feature>
<evidence type="ECO:0000256" key="4">
    <source>
        <dbReference type="ARBA" id="ARBA00022777"/>
    </source>
</evidence>
<dbReference type="Gene3D" id="3.40.50.2300">
    <property type="match status" value="1"/>
</dbReference>
<dbReference type="PROSITE" id="PS50110">
    <property type="entry name" value="RESPONSE_REGULATORY"/>
    <property type="match status" value="1"/>
</dbReference>
<keyword evidence="4 9" id="KW-0418">Kinase</keyword>
<evidence type="ECO:0000259" key="7">
    <source>
        <dbReference type="PROSITE" id="PS50109"/>
    </source>
</evidence>
<name>A0ABR8G332_9NOSO</name>
<dbReference type="SUPFAM" id="SSF47384">
    <property type="entry name" value="Homodimeric domain of signal transducing histidine kinase"/>
    <property type="match status" value="1"/>
</dbReference>
<evidence type="ECO:0000256" key="3">
    <source>
        <dbReference type="ARBA" id="ARBA00022553"/>
    </source>
</evidence>
<dbReference type="SUPFAM" id="SSF52172">
    <property type="entry name" value="CheY-like"/>
    <property type="match status" value="1"/>
</dbReference>
<dbReference type="InterPro" id="IPR001789">
    <property type="entry name" value="Sig_transdc_resp-reg_receiver"/>
</dbReference>
<feature type="modified residue" description="4-aspartylphosphate" evidence="6">
    <location>
        <position position="55"/>
    </location>
</feature>
<dbReference type="InterPro" id="IPR036890">
    <property type="entry name" value="HATPase_C_sf"/>
</dbReference>
<comment type="caution">
    <text evidence="9">The sequence shown here is derived from an EMBL/GenBank/DDBJ whole genome shotgun (WGS) entry which is preliminary data.</text>
</comment>
<evidence type="ECO:0000256" key="1">
    <source>
        <dbReference type="ARBA" id="ARBA00000085"/>
    </source>
</evidence>
<dbReference type="Pfam" id="PF02518">
    <property type="entry name" value="HATPase_c"/>
    <property type="match status" value="1"/>
</dbReference>
<dbReference type="RefSeq" id="WP_190970253.1">
    <property type="nucleotide sequence ID" value="NZ_JACJTB010000046.1"/>
</dbReference>
<keyword evidence="10" id="KW-1185">Reference proteome</keyword>
<evidence type="ECO:0000256" key="6">
    <source>
        <dbReference type="PROSITE-ProRule" id="PRU00169"/>
    </source>
</evidence>
<reference evidence="9 10" key="1">
    <citation type="journal article" date="2020" name="ISME J.">
        <title>Comparative genomics reveals insights into cyanobacterial evolution and habitat adaptation.</title>
        <authorList>
            <person name="Chen M.Y."/>
            <person name="Teng W.K."/>
            <person name="Zhao L."/>
            <person name="Hu C.X."/>
            <person name="Zhou Y.K."/>
            <person name="Han B.P."/>
            <person name="Song L.R."/>
            <person name="Shu W.S."/>
        </authorList>
    </citation>
    <scope>NUCLEOTIDE SEQUENCE [LARGE SCALE GENOMIC DNA]</scope>
    <source>
        <strain evidence="9 10">FACHB-130</strain>
    </source>
</reference>
<dbReference type="EMBL" id="JACJTB010000046">
    <property type="protein sequence ID" value="MBD2597612.1"/>
    <property type="molecule type" value="Genomic_DNA"/>
</dbReference>
<accession>A0ABR8G332</accession>
<keyword evidence="3 6" id="KW-0597">Phosphoprotein</keyword>
<evidence type="ECO:0000256" key="5">
    <source>
        <dbReference type="ARBA" id="ARBA00023012"/>
    </source>
</evidence>
<evidence type="ECO:0000313" key="9">
    <source>
        <dbReference type="EMBL" id="MBD2597612.1"/>
    </source>
</evidence>
<dbReference type="SMART" id="SM00387">
    <property type="entry name" value="HATPase_c"/>
    <property type="match status" value="1"/>
</dbReference>
<dbReference type="PRINTS" id="PR00344">
    <property type="entry name" value="BCTRLSENSOR"/>
</dbReference>
<dbReference type="InterPro" id="IPR003594">
    <property type="entry name" value="HATPase_dom"/>
</dbReference>
<dbReference type="Gene3D" id="1.10.287.130">
    <property type="match status" value="1"/>
</dbReference>
<comment type="catalytic activity">
    <reaction evidence="1">
        <text>ATP + protein L-histidine = ADP + protein N-phospho-L-histidine.</text>
        <dbReference type="EC" id="2.7.13.3"/>
    </reaction>
</comment>
<dbReference type="PANTHER" id="PTHR43547">
    <property type="entry name" value="TWO-COMPONENT HISTIDINE KINASE"/>
    <property type="match status" value="1"/>
</dbReference>
<dbReference type="Proteomes" id="UP000603457">
    <property type="component" value="Unassembled WGS sequence"/>
</dbReference>
<dbReference type="InterPro" id="IPR003661">
    <property type="entry name" value="HisK_dim/P_dom"/>
</dbReference>
<dbReference type="PANTHER" id="PTHR43547:SF2">
    <property type="entry name" value="HYBRID SIGNAL TRANSDUCTION HISTIDINE KINASE C"/>
    <property type="match status" value="1"/>
</dbReference>
<dbReference type="SUPFAM" id="SSF55874">
    <property type="entry name" value="ATPase domain of HSP90 chaperone/DNA topoisomerase II/histidine kinase"/>
    <property type="match status" value="1"/>
</dbReference>
<evidence type="ECO:0000259" key="8">
    <source>
        <dbReference type="PROSITE" id="PS50110"/>
    </source>
</evidence>
<dbReference type="PROSITE" id="PS50109">
    <property type="entry name" value="HIS_KIN"/>
    <property type="match status" value="1"/>
</dbReference>
<organism evidence="9 10">
    <name type="scientific">Nostoc spongiaeforme FACHB-130</name>
    <dbReference type="NCBI Taxonomy" id="1357510"/>
    <lineage>
        <taxon>Bacteria</taxon>
        <taxon>Bacillati</taxon>
        <taxon>Cyanobacteriota</taxon>
        <taxon>Cyanophyceae</taxon>
        <taxon>Nostocales</taxon>
        <taxon>Nostocaceae</taxon>
        <taxon>Nostoc</taxon>
    </lineage>
</organism>
<sequence>MPNSEFILIVDDNPTNLSVLSQALKSAGFAVRVAEDGESAIELVQHKPPALILLDVQMPGIDGFETCQKLKAVPLTQNIPIIFMTALADTENKVKGFSLGAVDYIPKPFEQAEVIARVRMHLQLKQLTDNLEQRVIERTAALKQAQVQLVQQEKLSMLGQLVAGVAHEMNNPISCIVSNLPPAQEYVAELAKILELCQQNYEQLPAVIQNTIANTDLEFLLEDLPKLLNSMEVSTVRIQDISVSLRNFARADTSTKVKFDIHQGIDSTLLILSHRLKSIGARPEIQIIKQYDTLPKIECYPGQLNQVFMNILANAIDAVEDVWQAKQQVDNSLTIKICTEILTPESIKIRISDNGIGMTEEVQQHIFDSLFTTKAVGKGTGLGLAIAHQIIVEKHGGAIEVHSTPNQGTEFIIILPVED</sequence>
<keyword evidence="5" id="KW-0902">Two-component regulatory system</keyword>
<dbReference type="Gene3D" id="3.30.565.10">
    <property type="entry name" value="Histidine kinase-like ATPase, C-terminal domain"/>
    <property type="match status" value="1"/>
</dbReference>
<dbReference type="Pfam" id="PF00072">
    <property type="entry name" value="Response_reg"/>
    <property type="match status" value="1"/>
</dbReference>
<dbReference type="SMART" id="SM00448">
    <property type="entry name" value="REC"/>
    <property type="match status" value="1"/>
</dbReference>
<dbReference type="GO" id="GO:0016301">
    <property type="term" value="F:kinase activity"/>
    <property type="evidence" value="ECO:0007669"/>
    <property type="project" value="UniProtKB-KW"/>
</dbReference>
<dbReference type="EC" id="2.7.13.3" evidence="2"/>